<sequence length="206" mass="23972">MSFVNVTASETRRLQRVFEDVVNKSKYLNGAMEKPVLLKENESVEFYEALYERQPDARFIFVVRDPDLSISSYQSLSLNSTHAKTGIDPTALAGWQEANNLFRLEECKKMMVFYEKLPKNRKFLVAYERFVEDIEGTTTAILNWLDLPVNPDFARYLSELGQRQITREKGYKNEPHRIDGLDRYKEFVRVANSASAIMPLEWKTAK</sequence>
<accession>A0ABY0K4F2</accession>
<dbReference type="Pfam" id="PF13469">
    <property type="entry name" value="Sulfotransfer_3"/>
    <property type="match status" value="1"/>
</dbReference>
<dbReference type="Gene3D" id="3.40.50.300">
    <property type="entry name" value="P-loop containing nucleotide triphosphate hydrolases"/>
    <property type="match status" value="1"/>
</dbReference>
<protein>
    <recommendedName>
        <fullName evidence="3">Sulfotransferase</fullName>
    </recommendedName>
</protein>
<dbReference type="InterPro" id="IPR027417">
    <property type="entry name" value="P-loop_NTPase"/>
</dbReference>
<organism evidence="1 2">
    <name type="scientific">Saliniramus fredricksonii</name>
    <dbReference type="NCBI Taxonomy" id="1653334"/>
    <lineage>
        <taxon>Bacteria</taxon>
        <taxon>Pseudomonadati</taxon>
        <taxon>Pseudomonadota</taxon>
        <taxon>Alphaproteobacteria</taxon>
        <taxon>Hyphomicrobiales</taxon>
        <taxon>Salinarimonadaceae</taxon>
        <taxon>Saliniramus</taxon>
    </lineage>
</organism>
<gene>
    <name evidence="1" type="ORF">GA0071312_0267</name>
</gene>
<name>A0ABY0K4F2_9HYPH</name>
<dbReference type="Proteomes" id="UP000182800">
    <property type="component" value="Unassembled WGS sequence"/>
</dbReference>
<evidence type="ECO:0000313" key="1">
    <source>
        <dbReference type="EMBL" id="SCC78406.1"/>
    </source>
</evidence>
<proteinExistence type="predicted"/>
<comment type="caution">
    <text evidence="1">The sequence shown here is derived from an EMBL/GenBank/DDBJ whole genome shotgun (WGS) entry which is preliminary data.</text>
</comment>
<dbReference type="EMBL" id="FMBM01000001">
    <property type="protein sequence ID" value="SCC78406.1"/>
    <property type="molecule type" value="Genomic_DNA"/>
</dbReference>
<evidence type="ECO:0000313" key="2">
    <source>
        <dbReference type="Proteomes" id="UP000182800"/>
    </source>
</evidence>
<keyword evidence="2" id="KW-1185">Reference proteome</keyword>
<dbReference type="SUPFAM" id="SSF52540">
    <property type="entry name" value="P-loop containing nucleoside triphosphate hydrolases"/>
    <property type="match status" value="1"/>
</dbReference>
<evidence type="ECO:0008006" key="3">
    <source>
        <dbReference type="Google" id="ProtNLM"/>
    </source>
</evidence>
<reference evidence="1 2" key="1">
    <citation type="submission" date="2016-08" db="EMBL/GenBank/DDBJ databases">
        <authorList>
            <person name="Varghese N."/>
            <person name="Submissions Spin"/>
        </authorList>
    </citation>
    <scope>NUCLEOTIDE SEQUENCE [LARGE SCALE GENOMIC DNA]</scope>
    <source>
        <strain evidence="1 2">HL-109</strain>
    </source>
</reference>